<dbReference type="InterPro" id="IPR002734">
    <property type="entry name" value="RibDG_C"/>
</dbReference>
<organism evidence="2">
    <name type="scientific">Sphingomonas psychrotolerans</name>
    <dbReference type="NCBI Taxonomy" id="1327635"/>
    <lineage>
        <taxon>Bacteria</taxon>
        <taxon>Pseudomonadati</taxon>
        <taxon>Pseudomonadota</taxon>
        <taxon>Alphaproteobacteria</taxon>
        <taxon>Sphingomonadales</taxon>
        <taxon>Sphingomonadaceae</taxon>
        <taxon>Sphingomonas</taxon>
    </lineage>
</organism>
<dbReference type="InterPro" id="IPR024072">
    <property type="entry name" value="DHFR-like_dom_sf"/>
</dbReference>
<evidence type="ECO:0000313" key="2">
    <source>
        <dbReference type="EMBL" id="MDT8760142.1"/>
    </source>
</evidence>
<comment type="caution">
    <text evidence="2">The sequence shown here is derived from an EMBL/GenBank/DDBJ whole genome shotgun (WGS) entry which is preliminary data.</text>
</comment>
<feature type="domain" description="Bacterial bifunctional deaminase-reductase C-terminal" evidence="1">
    <location>
        <begin position="45"/>
        <end position="193"/>
    </location>
</feature>
<dbReference type="InterPro" id="IPR050765">
    <property type="entry name" value="Riboflavin_Biosynth_HTPR"/>
</dbReference>
<gene>
    <name evidence="2" type="ORF">MZO42_15685</name>
</gene>
<dbReference type="EMBL" id="JALMLT010000004">
    <property type="protein sequence ID" value="MDT8760142.1"/>
    <property type="molecule type" value="Genomic_DNA"/>
</dbReference>
<dbReference type="PANTHER" id="PTHR38011:SF12">
    <property type="entry name" value="BIFUNCTIONAL DEAMINASE-REDUCTASE DOMAIN PROTEIN"/>
    <property type="match status" value="1"/>
</dbReference>
<reference evidence="2" key="1">
    <citation type="submission" date="2022-04" db="EMBL/GenBank/DDBJ databases">
        <title>Tomato heritable bacteria conferring resistance against bacterial wilt.</title>
        <authorList>
            <person name="Yin J."/>
        </authorList>
    </citation>
    <scope>NUCLEOTIDE SEQUENCE</scope>
    <source>
        <strain evidence="2">Cra20</strain>
    </source>
</reference>
<evidence type="ECO:0000259" key="1">
    <source>
        <dbReference type="Pfam" id="PF01872"/>
    </source>
</evidence>
<accession>A0ABU3N8M3</accession>
<sequence>MSKLRVSAFSISTDGFGAGVEQSVEDPLGRRGEELHHWAFGTRTFRTMFGEEGGSDGVDESYAAASMAGLGAWIMGRNMFGPVRGEWPDDSWKGWWGDNPPYHVPVYVLTHHARAPIEMEGGTVFHFVTDGIESALEQARAAAGDRDIRIGGGVATIRQYLAARLLDTLHIAVSPVLVGQGEALFETLDLHALGYRVAQQVAGENAVHLTIDRQA</sequence>
<dbReference type="Pfam" id="PF01872">
    <property type="entry name" value="RibD_C"/>
    <property type="match status" value="1"/>
</dbReference>
<name>A0ABU3N8M3_9SPHN</name>
<proteinExistence type="predicted"/>
<protein>
    <submittedName>
        <fullName evidence="2">Dihydrofolate reductase family protein</fullName>
    </submittedName>
</protein>
<dbReference type="SUPFAM" id="SSF53597">
    <property type="entry name" value="Dihydrofolate reductase-like"/>
    <property type="match status" value="1"/>
</dbReference>
<dbReference type="PANTHER" id="PTHR38011">
    <property type="entry name" value="DIHYDROFOLATE REDUCTASE FAMILY PROTEIN (AFU_ORTHOLOGUE AFUA_8G06820)"/>
    <property type="match status" value="1"/>
</dbReference>
<dbReference type="Gene3D" id="3.40.430.10">
    <property type="entry name" value="Dihydrofolate Reductase, subunit A"/>
    <property type="match status" value="1"/>
</dbReference>